<dbReference type="InterPro" id="IPR010982">
    <property type="entry name" value="Lambda_DNA-bd_dom_sf"/>
</dbReference>
<keyword evidence="1" id="KW-0238">DNA-binding</keyword>
<dbReference type="SUPFAM" id="SSF47413">
    <property type="entry name" value="lambda repressor-like DNA-binding domains"/>
    <property type="match status" value="1"/>
</dbReference>
<dbReference type="PROSITE" id="PS50943">
    <property type="entry name" value="HTH_CROC1"/>
    <property type="match status" value="1"/>
</dbReference>
<reference evidence="3 4" key="1">
    <citation type="submission" date="2018-06" db="EMBL/GenBank/DDBJ databases">
        <title>Isolation of heavy metals resistant Paenibacillus silvae NC2 from Gold-Copper mine in ZiJin, China.</title>
        <authorList>
            <person name="Xu J."/>
            <person name="Mazhar H.S."/>
            <person name="Rensing C."/>
        </authorList>
    </citation>
    <scope>NUCLEOTIDE SEQUENCE [LARGE SCALE GENOMIC DNA]</scope>
    <source>
        <strain evidence="3 4">NC2</strain>
    </source>
</reference>
<accession>A0A2W6PH05</accession>
<gene>
    <name evidence="3" type="ORF">DN757_02025</name>
</gene>
<comment type="caution">
    <text evidence="3">The sequence shown here is derived from an EMBL/GenBank/DDBJ whole genome shotgun (WGS) entry which is preliminary data.</text>
</comment>
<evidence type="ECO:0000313" key="3">
    <source>
        <dbReference type="EMBL" id="PZT57456.1"/>
    </source>
</evidence>
<dbReference type="EMBL" id="QKWW01000006">
    <property type="protein sequence ID" value="PZT57456.1"/>
    <property type="molecule type" value="Genomic_DNA"/>
</dbReference>
<proteinExistence type="predicted"/>
<dbReference type="PANTHER" id="PTHR46558">
    <property type="entry name" value="TRACRIPTIONAL REGULATORY PROTEIN-RELATED-RELATED"/>
    <property type="match status" value="1"/>
</dbReference>
<feature type="domain" description="HTH cro/C1-type" evidence="2">
    <location>
        <begin position="13"/>
        <end position="67"/>
    </location>
</feature>
<sequence>MEGFYMEIFSARLKFIRENKNLSQEQVATHMGISLQTYDDVESGKSEPDLNALSKIPSILEESVDFFIGVTHLDSTIKMCKEECMRSLLGVISNKSKFEKNHTEDSAEKIIFFEKKLVDDNIKLFDYFYTIPFMPKEELKDIEEEIIRSAHHFQSIV</sequence>
<dbReference type="Gene3D" id="1.10.260.40">
    <property type="entry name" value="lambda repressor-like DNA-binding domains"/>
    <property type="match status" value="1"/>
</dbReference>
<protein>
    <recommendedName>
        <fullName evidence="2">HTH cro/C1-type domain-containing protein</fullName>
    </recommendedName>
</protein>
<evidence type="ECO:0000256" key="1">
    <source>
        <dbReference type="ARBA" id="ARBA00023125"/>
    </source>
</evidence>
<evidence type="ECO:0000313" key="4">
    <source>
        <dbReference type="Proteomes" id="UP000249204"/>
    </source>
</evidence>
<evidence type="ECO:0000259" key="2">
    <source>
        <dbReference type="PROSITE" id="PS50943"/>
    </source>
</evidence>
<dbReference type="AlphaFoldDB" id="A0A2W6PH05"/>
<dbReference type="InterPro" id="IPR001387">
    <property type="entry name" value="Cro/C1-type_HTH"/>
</dbReference>
<dbReference type="PANTHER" id="PTHR46558:SF14">
    <property type="entry name" value="HTH-TYPE TRANSCRIPTIONAL REGULATOR ANSR"/>
    <property type="match status" value="1"/>
</dbReference>
<name>A0A2W6PH05_9BACL</name>
<dbReference type="Pfam" id="PF01381">
    <property type="entry name" value="HTH_3"/>
    <property type="match status" value="1"/>
</dbReference>
<dbReference type="GO" id="GO:0003677">
    <property type="term" value="F:DNA binding"/>
    <property type="evidence" value="ECO:0007669"/>
    <property type="project" value="UniProtKB-KW"/>
</dbReference>
<organism evidence="3 4">
    <name type="scientific">Paenibacillus silvae</name>
    <dbReference type="NCBI Taxonomy" id="1325358"/>
    <lineage>
        <taxon>Bacteria</taxon>
        <taxon>Bacillati</taxon>
        <taxon>Bacillota</taxon>
        <taxon>Bacilli</taxon>
        <taxon>Bacillales</taxon>
        <taxon>Paenibacillaceae</taxon>
        <taxon>Paenibacillus</taxon>
    </lineage>
</organism>
<dbReference type="Proteomes" id="UP000249204">
    <property type="component" value="Unassembled WGS sequence"/>
</dbReference>
<dbReference type="SMART" id="SM00530">
    <property type="entry name" value="HTH_XRE"/>
    <property type="match status" value="1"/>
</dbReference>
<dbReference type="CDD" id="cd00093">
    <property type="entry name" value="HTH_XRE"/>
    <property type="match status" value="1"/>
</dbReference>